<sequence length="112" mass="12980">MHLTRFITIMFRDVWEAITKVLDLEYWNPNFAECFDPLVPGVYTFGSVPLTEGRLLSWPNTLRSKQEPFNLLEPSEPGNLTVIKLRLVDPLYHICSTRNVPPQQQHEWTPGA</sequence>
<dbReference type="AlphaFoldDB" id="A0A1V6QP88"/>
<dbReference type="Proteomes" id="UP000191672">
    <property type="component" value="Unassembled WGS sequence"/>
</dbReference>
<name>A0A1V6QP88_9EURO</name>
<dbReference type="Pfam" id="PF14033">
    <property type="entry name" value="DUF4246"/>
    <property type="match status" value="1"/>
</dbReference>
<dbReference type="STRING" id="416450.A0A1V6QP88"/>
<reference evidence="3" key="1">
    <citation type="journal article" date="2017" name="Nat. Microbiol.">
        <title>Global analysis of biosynthetic gene clusters reveals vast potential of secondary metabolite production in Penicillium species.</title>
        <authorList>
            <person name="Nielsen J.C."/>
            <person name="Grijseels S."/>
            <person name="Prigent S."/>
            <person name="Ji B."/>
            <person name="Dainat J."/>
            <person name="Nielsen K.F."/>
            <person name="Frisvad J.C."/>
            <person name="Workman M."/>
            <person name="Nielsen J."/>
        </authorList>
    </citation>
    <scope>NUCLEOTIDE SEQUENCE [LARGE SCALE GENOMIC DNA]</scope>
    <source>
        <strain evidence="3">IBT 31811</strain>
    </source>
</reference>
<dbReference type="EMBL" id="MDYN01000001">
    <property type="protein sequence ID" value="OQD91044.1"/>
    <property type="molecule type" value="Genomic_DNA"/>
</dbReference>
<dbReference type="PANTHER" id="PTHR33119">
    <property type="entry name" value="IFI3P"/>
    <property type="match status" value="1"/>
</dbReference>
<comment type="caution">
    <text evidence="2">The sequence shown here is derived from an EMBL/GenBank/DDBJ whole genome shotgun (WGS) entry which is preliminary data.</text>
</comment>
<proteinExistence type="predicted"/>
<organism evidence="2 3">
    <name type="scientific">Penicillium antarcticum</name>
    <dbReference type="NCBI Taxonomy" id="416450"/>
    <lineage>
        <taxon>Eukaryota</taxon>
        <taxon>Fungi</taxon>
        <taxon>Dikarya</taxon>
        <taxon>Ascomycota</taxon>
        <taxon>Pezizomycotina</taxon>
        <taxon>Eurotiomycetes</taxon>
        <taxon>Eurotiomycetidae</taxon>
        <taxon>Eurotiales</taxon>
        <taxon>Aspergillaceae</taxon>
        <taxon>Penicillium</taxon>
    </lineage>
</organism>
<dbReference type="InterPro" id="IPR049192">
    <property type="entry name" value="DUF4246_C"/>
</dbReference>
<evidence type="ECO:0000259" key="1">
    <source>
        <dbReference type="Pfam" id="PF14033"/>
    </source>
</evidence>
<evidence type="ECO:0000313" key="3">
    <source>
        <dbReference type="Proteomes" id="UP000191672"/>
    </source>
</evidence>
<dbReference type="PANTHER" id="PTHR33119:SF1">
    <property type="entry name" value="FE2OG DIOXYGENASE DOMAIN-CONTAINING PROTEIN"/>
    <property type="match status" value="1"/>
</dbReference>
<evidence type="ECO:0000313" key="2">
    <source>
        <dbReference type="EMBL" id="OQD91044.1"/>
    </source>
</evidence>
<keyword evidence="3" id="KW-1185">Reference proteome</keyword>
<accession>A0A1V6QP88</accession>
<dbReference type="InterPro" id="IPR025340">
    <property type="entry name" value="DUF4246"/>
</dbReference>
<protein>
    <recommendedName>
        <fullName evidence="1">DUF4246 domain-containing protein</fullName>
    </recommendedName>
</protein>
<gene>
    <name evidence="2" type="ORF">PENANT_c001G02628</name>
</gene>
<feature type="domain" description="DUF4246" evidence="1">
    <location>
        <begin position="40"/>
        <end position="109"/>
    </location>
</feature>